<keyword evidence="5" id="KW-1185">Reference proteome</keyword>
<feature type="region of interest" description="Disordered" evidence="2">
    <location>
        <begin position="94"/>
        <end position="113"/>
    </location>
</feature>
<dbReference type="Gene3D" id="1.10.287.1490">
    <property type="match status" value="1"/>
</dbReference>
<proteinExistence type="predicted"/>
<comment type="caution">
    <text evidence="4">The sequence shown here is derived from an EMBL/GenBank/DDBJ whole genome shotgun (WGS) entry which is preliminary data.</text>
</comment>
<dbReference type="Proteomes" id="UP000632154">
    <property type="component" value="Unassembled WGS sequence"/>
</dbReference>
<feature type="coiled-coil region" evidence="1">
    <location>
        <begin position="413"/>
        <end position="440"/>
    </location>
</feature>
<feature type="compositionally biased region" description="Basic and acidic residues" evidence="2">
    <location>
        <begin position="98"/>
        <end position="113"/>
    </location>
</feature>
<feature type="domain" description="Rad50/SbcC-type AAA" evidence="3">
    <location>
        <begin position="6"/>
        <end position="187"/>
    </location>
</feature>
<dbReference type="Pfam" id="PF13476">
    <property type="entry name" value="AAA_23"/>
    <property type="match status" value="1"/>
</dbReference>
<evidence type="ECO:0000313" key="5">
    <source>
        <dbReference type="Proteomes" id="UP000632154"/>
    </source>
</evidence>
<dbReference type="SUPFAM" id="SSF75712">
    <property type="entry name" value="Rad50 coiled-coil Zn hook"/>
    <property type="match status" value="1"/>
</dbReference>
<dbReference type="PANTHER" id="PTHR32114:SF2">
    <property type="entry name" value="ABC TRANSPORTER ABCH.3"/>
    <property type="match status" value="1"/>
</dbReference>
<reference evidence="5" key="1">
    <citation type="journal article" date="2019" name="Int. J. Syst. Evol. Microbiol.">
        <title>The Global Catalogue of Microorganisms (GCM) 10K type strain sequencing project: providing services to taxonomists for standard genome sequencing and annotation.</title>
        <authorList>
            <consortium name="The Broad Institute Genomics Platform"/>
            <consortium name="The Broad Institute Genome Sequencing Center for Infectious Disease"/>
            <person name="Wu L."/>
            <person name="Ma J."/>
        </authorList>
    </citation>
    <scope>NUCLEOTIDE SEQUENCE [LARGE SCALE GENOMIC DNA]</scope>
    <source>
        <strain evidence="5">CGMCC 1.18439</strain>
    </source>
</reference>
<evidence type="ECO:0000256" key="1">
    <source>
        <dbReference type="SAM" id="Coils"/>
    </source>
</evidence>
<protein>
    <submittedName>
        <fullName evidence="4">Nuclease SbcCD subunit C</fullName>
    </submittedName>
</protein>
<feature type="coiled-coil region" evidence="1">
    <location>
        <begin position="302"/>
        <end position="353"/>
    </location>
</feature>
<feature type="region of interest" description="Disordered" evidence="2">
    <location>
        <begin position="364"/>
        <end position="386"/>
    </location>
</feature>
<dbReference type="InterPro" id="IPR038729">
    <property type="entry name" value="Rad50/SbcC_AAA"/>
</dbReference>
<sequence>MRPLHLTLSGFTAFRQHTELDFEGLDLFAVVGPTGSGKSSLLDAITFALYGQTARLGATGLDALISQGERALSVSLTFELPAETGPQVYRVARSKGRKTAENETRLEHRQPDGRWKDLAPGAGQRVVSARIQELLGLDFRTFARSVLLPQGEFARLLHGTGKERQDLLGELMGLDSVRAMHRYAGEQAKALSFELSSLHALLENEYAGVSPASVRELRGARATLAEKLDTWQDEREEVMAGLTRWQNIAGLWQSREDLQRRLSVQQGRQAEVERGSERAAQARRVAGILPLIDREGRARIALEREESEWQGAQAQAQQAEQAAAQAQAAQQQAQAAEAQIPELEARAEALRDAEALAARLHRAGGTPEHRHPQPLPWDEDAHAAAKADADRLDKLRLESVQLKAEQVSWQADQERQKAELALLERRTAELERSKEEGLERADTLKSAKARLEQLRTEAGLAAYHAALKEGEPCPLCGSTVHALPPSPEHLSRQLDEQARQVQALENDLVERRGEFAALKEEIKSLTAQTEKRRSDLTDWEAQLKQREQDNRAATERIAGNPAEQVARLLAGLAEQVRSFGPHPAAERQKAQAHITDIRRSLTATTQALAEASSAAAAAQATLRSAEANAAARRAEAQEAAQELSSALQASGLSSEAAKAAALPESEITALEQAAQSWQAGLDTLSAQEAALSEQLSAALAGAEYDPQALPGLSARLHTLDAQIAAGRSEAGRLEAHEKSAAERLARKEEIEAQTVGLSERMDTWKTLANSLKANEFQQFLLAEVEANLLTGAGHILHDISDGRYRLTLDGGDYAVQDLWNGGETRGVKTLSGGETFLASLSLAIALSDYLAGNRILGALFLDEGFGTLDPQALEAVAGALENLRTQGRMVGVVTHVESLSERLPTQLLVSKSIAGSTVMRLES</sequence>
<organism evidence="4 5">
    <name type="scientific">Deinococcus piscis</name>
    <dbReference type="NCBI Taxonomy" id="394230"/>
    <lineage>
        <taxon>Bacteria</taxon>
        <taxon>Thermotogati</taxon>
        <taxon>Deinococcota</taxon>
        <taxon>Deinococci</taxon>
        <taxon>Deinococcales</taxon>
        <taxon>Deinococcaceae</taxon>
        <taxon>Deinococcus</taxon>
    </lineage>
</organism>
<dbReference type="InterPro" id="IPR027417">
    <property type="entry name" value="P-loop_NTPase"/>
</dbReference>
<name>A0ABQ3K0G3_9DEIO</name>
<feature type="coiled-coil region" evidence="1">
    <location>
        <begin position="608"/>
        <end position="642"/>
    </location>
</feature>
<keyword evidence="1" id="KW-0175">Coiled coil</keyword>
<accession>A0ABQ3K0G3</accession>
<evidence type="ECO:0000256" key="2">
    <source>
        <dbReference type="SAM" id="MobiDB-lite"/>
    </source>
</evidence>
<dbReference type="Pfam" id="PF13558">
    <property type="entry name" value="SbcC_Walker_B"/>
    <property type="match status" value="1"/>
</dbReference>
<dbReference type="RefSeq" id="WP_189642122.1">
    <property type="nucleotide sequence ID" value="NZ_BNAL01000004.1"/>
</dbReference>
<evidence type="ECO:0000259" key="3">
    <source>
        <dbReference type="Pfam" id="PF13476"/>
    </source>
</evidence>
<dbReference type="PANTHER" id="PTHR32114">
    <property type="entry name" value="ABC TRANSPORTER ABCH.3"/>
    <property type="match status" value="1"/>
</dbReference>
<gene>
    <name evidence="4" type="primary">sbcC</name>
    <name evidence="4" type="ORF">GCM10017783_05190</name>
</gene>
<dbReference type="EMBL" id="BNAL01000004">
    <property type="protein sequence ID" value="GHF96285.1"/>
    <property type="molecule type" value="Genomic_DNA"/>
</dbReference>
<evidence type="ECO:0000313" key="4">
    <source>
        <dbReference type="EMBL" id="GHF96285.1"/>
    </source>
</evidence>
<feature type="coiled-coil region" evidence="1">
    <location>
        <begin position="494"/>
        <end position="556"/>
    </location>
</feature>
<dbReference type="Gene3D" id="3.40.50.300">
    <property type="entry name" value="P-loop containing nucleotide triphosphate hydrolases"/>
    <property type="match status" value="2"/>
</dbReference>
<dbReference type="SUPFAM" id="SSF52540">
    <property type="entry name" value="P-loop containing nucleoside triphosphate hydrolases"/>
    <property type="match status" value="1"/>
</dbReference>